<protein>
    <submittedName>
        <fullName evidence="1">Uncharacterized protein</fullName>
    </submittedName>
</protein>
<accession>A0A8S5S434</accession>
<evidence type="ECO:0000313" key="1">
    <source>
        <dbReference type="EMBL" id="DAF45697.1"/>
    </source>
</evidence>
<reference evidence="1" key="1">
    <citation type="journal article" date="2021" name="Proc. Natl. Acad. Sci. U.S.A.">
        <title>A Catalog of Tens of Thousands of Viruses from Human Metagenomes Reveals Hidden Associations with Chronic Diseases.</title>
        <authorList>
            <person name="Tisza M.J."/>
            <person name="Buck C.B."/>
        </authorList>
    </citation>
    <scope>NUCLEOTIDE SEQUENCE</scope>
    <source>
        <strain evidence="1">CtJ7x27</strain>
    </source>
</reference>
<name>A0A8S5S434_9CAUD</name>
<organism evidence="1">
    <name type="scientific">Siphoviridae sp. ctJ7x27</name>
    <dbReference type="NCBI Taxonomy" id="2827835"/>
    <lineage>
        <taxon>Viruses</taxon>
        <taxon>Duplodnaviria</taxon>
        <taxon>Heunggongvirae</taxon>
        <taxon>Uroviricota</taxon>
        <taxon>Caudoviricetes</taxon>
    </lineage>
</organism>
<dbReference type="EMBL" id="BK032517">
    <property type="protein sequence ID" value="DAF45697.1"/>
    <property type="molecule type" value="Genomic_DNA"/>
</dbReference>
<sequence length="307" mass="35508">MHLYMASLYANNYPRGGHRHPHLNEREDEIVTEQPYVLESWHYIGRGKYARYLRENDAKVFLDSGAFSAWTLGVEFKVADYVYFINKNRDLIKVEDGILLASVLDGIGDALSSYRNQLEMEARGIRPLPCFHAGEDVRYLEYYIKNYEYITLGGMVGSSTKALLTWLDRMWDLYLTDGSGNPRCKVHGFGITSQEIIERYPWWSCDSSSWVQAVAFGAIYIPELGNVNVSTKSGARHFLGQHFTTMTPMEQEVVLHWIHKAGFTYERLSTQYVSRAAFNLWAYNRVQDNINANKVHRFKIGKQELFQ</sequence>
<proteinExistence type="predicted"/>